<keyword evidence="1" id="KW-0812">Transmembrane</keyword>
<keyword evidence="1" id="KW-0472">Membrane</keyword>
<sequence length="107" mass="11102">MASVVKCMSIMTGAGLLGGALSSYYLQSKVNKAIVNQAQTHSKDGTIPIGGMTKDGKLWDGKVSVDEFKKQLDTKAKKASLASGLFTAAGTALVTGLTLLLRGKIKA</sequence>
<dbReference type="AlphaFoldDB" id="A0A650ELF1"/>
<reference evidence="2" key="1">
    <citation type="journal article" date="2020" name="J. ISSAAS">
        <title>Lactobacilli and other gastrointestinal microbiota of Peromyscus leucopus, reservoir host for agents of Lyme disease and other zoonoses in North America.</title>
        <authorList>
            <person name="Milovic A."/>
            <person name="Bassam K."/>
            <person name="Shao H."/>
            <person name="Chatzistamou I."/>
            <person name="Tufts D.M."/>
            <person name="Diuk-Wasser M."/>
            <person name="Barbour A.G."/>
        </authorList>
    </citation>
    <scope>NUCLEOTIDE SEQUENCE</scope>
    <source>
        <strain evidence="2">LL20</strain>
    </source>
</reference>
<protein>
    <submittedName>
        <fullName evidence="2">Uncharacterized protein</fullName>
    </submittedName>
</protein>
<gene>
    <name evidence="2" type="ORF">Melaina855_1710</name>
</gene>
<name>A0A650ELF1_9BACT</name>
<dbReference type="EMBL" id="MN577570">
    <property type="protein sequence ID" value="QGT49784.1"/>
    <property type="molecule type" value="Genomic_DNA"/>
</dbReference>
<feature type="transmembrane region" description="Helical" evidence="1">
    <location>
        <begin position="79"/>
        <end position="101"/>
    </location>
</feature>
<feature type="transmembrane region" description="Helical" evidence="1">
    <location>
        <begin position="7"/>
        <end position="26"/>
    </location>
</feature>
<proteinExistence type="predicted"/>
<organism evidence="2">
    <name type="scientific">uncultured Candidatus Melainabacteria bacterium</name>
    <dbReference type="NCBI Taxonomy" id="2682970"/>
    <lineage>
        <taxon>Bacteria</taxon>
        <taxon>Bacillati</taxon>
        <taxon>Candidatus Melainabacteria</taxon>
        <taxon>environmental samples</taxon>
    </lineage>
</organism>
<keyword evidence="1" id="KW-1133">Transmembrane helix</keyword>
<evidence type="ECO:0000256" key="1">
    <source>
        <dbReference type="SAM" id="Phobius"/>
    </source>
</evidence>
<evidence type="ECO:0000313" key="2">
    <source>
        <dbReference type="EMBL" id="QGT49784.1"/>
    </source>
</evidence>
<accession>A0A650ELF1</accession>